<sequence>MHMCMHMFVAAAAAGREKKAAEKRAQGQPEKGPSLTKSRAKELVGRLVEVYWDGEDAWYKAEVLRFDEASRAHTLRYTADGYECEEKLSDSSWRGPLPRPTARTAAKRSREG</sequence>
<name>A0A0D3JEX6_EMIH1</name>
<organism evidence="2 3">
    <name type="scientific">Emiliania huxleyi (strain CCMP1516)</name>
    <dbReference type="NCBI Taxonomy" id="280463"/>
    <lineage>
        <taxon>Eukaryota</taxon>
        <taxon>Haptista</taxon>
        <taxon>Haptophyta</taxon>
        <taxon>Prymnesiophyceae</taxon>
        <taxon>Isochrysidales</taxon>
        <taxon>Noelaerhabdaceae</taxon>
        <taxon>Emiliania</taxon>
    </lineage>
</organism>
<dbReference type="KEGG" id="ehx:EMIHUDRAFT_240578"/>
<accession>A0A0D3JEX6</accession>
<dbReference type="PaxDb" id="2903-EOD22061"/>
<reference evidence="3" key="1">
    <citation type="journal article" date="2013" name="Nature">
        <title>Pan genome of the phytoplankton Emiliania underpins its global distribution.</title>
        <authorList>
            <person name="Read B.A."/>
            <person name="Kegel J."/>
            <person name="Klute M.J."/>
            <person name="Kuo A."/>
            <person name="Lefebvre S.C."/>
            <person name="Maumus F."/>
            <person name="Mayer C."/>
            <person name="Miller J."/>
            <person name="Monier A."/>
            <person name="Salamov A."/>
            <person name="Young J."/>
            <person name="Aguilar M."/>
            <person name="Claverie J.M."/>
            <person name="Frickenhaus S."/>
            <person name="Gonzalez K."/>
            <person name="Herman E.K."/>
            <person name="Lin Y.C."/>
            <person name="Napier J."/>
            <person name="Ogata H."/>
            <person name="Sarno A.F."/>
            <person name="Shmutz J."/>
            <person name="Schroeder D."/>
            <person name="de Vargas C."/>
            <person name="Verret F."/>
            <person name="von Dassow P."/>
            <person name="Valentin K."/>
            <person name="Van de Peer Y."/>
            <person name="Wheeler G."/>
            <person name="Dacks J.B."/>
            <person name="Delwiche C.F."/>
            <person name="Dyhrman S.T."/>
            <person name="Glockner G."/>
            <person name="John U."/>
            <person name="Richards T."/>
            <person name="Worden A.Z."/>
            <person name="Zhang X."/>
            <person name="Grigoriev I.V."/>
            <person name="Allen A.E."/>
            <person name="Bidle K."/>
            <person name="Borodovsky M."/>
            <person name="Bowler C."/>
            <person name="Brownlee C."/>
            <person name="Cock J.M."/>
            <person name="Elias M."/>
            <person name="Gladyshev V.N."/>
            <person name="Groth M."/>
            <person name="Guda C."/>
            <person name="Hadaegh A."/>
            <person name="Iglesias-Rodriguez M.D."/>
            <person name="Jenkins J."/>
            <person name="Jones B.M."/>
            <person name="Lawson T."/>
            <person name="Leese F."/>
            <person name="Lindquist E."/>
            <person name="Lobanov A."/>
            <person name="Lomsadze A."/>
            <person name="Malik S.B."/>
            <person name="Marsh M.E."/>
            <person name="Mackinder L."/>
            <person name="Mock T."/>
            <person name="Mueller-Roeber B."/>
            <person name="Pagarete A."/>
            <person name="Parker M."/>
            <person name="Probert I."/>
            <person name="Quesneville H."/>
            <person name="Raines C."/>
            <person name="Rensing S.A."/>
            <person name="Riano-Pachon D.M."/>
            <person name="Richier S."/>
            <person name="Rokitta S."/>
            <person name="Shiraiwa Y."/>
            <person name="Soanes D.M."/>
            <person name="van der Giezen M."/>
            <person name="Wahlund T.M."/>
            <person name="Williams B."/>
            <person name="Wilson W."/>
            <person name="Wolfe G."/>
            <person name="Wurch L.L."/>
        </authorList>
    </citation>
    <scope>NUCLEOTIDE SEQUENCE</scope>
</reference>
<protein>
    <recommendedName>
        <fullName evidence="4">Tudor domain-containing protein</fullName>
    </recommendedName>
</protein>
<dbReference type="HOGENOM" id="CLU_2241698_0_0_1"/>
<dbReference type="Gene3D" id="2.30.30.140">
    <property type="match status" value="1"/>
</dbReference>
<keyword evidence="3" id="KW-1185">Reference proteome</keyword>
<evidence type="ECO:0000256" key="1">
    <source>
        <dbReference type="SAM" id="MobiDB-lite"/>
    </source>
</evidence>
<feature type="compositionally biased region" description="Basic and acidic residues" evidence="1">
    <location>
        <begin position="16"/>
        <end position="25"/>
    </location>
</feature>
<dbReference type="RefSeq" id="XP_005774490.1">
    <property type="nucleotide sequence ID" value="XM_005774433.1"/>
</dbReference>
<feature type="region of interest" description="Disordered" evidence="1">
    <location>
        <begin position="16"/>
        <end position="38"/>
    </location>
</feature>
<reference evidence="2" key="2">
    <citation type="submission" date="2024-10" db="UniProtKB">
        <authorList>
            <consortium name="EnsemblProtists"/>
        </authorList>
    </citation>
    <scope>IDENTIFICATION</scope>
</reference>
<evidence type="ECO:0000313" key="3">
    <source>
        <dbReference type="Proteomes" id="UP000013827"/>
    </source>
</evidence>
<dbReference type="EnsemblProtists" id="EOD22061">
    <property type="protein sequence ID" value="EOD22061"/>
    <property type="gene ID" value="EMIHUDRAFT_240578"/>
</dbReference>
<proteinExistence type="predicted"/>
<dbReference type="GeneID" id="17267601"/>
<dbReference type="Proteomes" id="UP000013827">
    <property type="component" value="Unassembled WGS sequence"/>
</dbReference>
<evidence type="ECO:0000313" key="2">
    <source>
        <dbReference type="EnsemblProtists" id="EOD22061"/>
    </source>
</evidence>
<dbReference type="AlphaFoldDB" id="A0A0D3JEX6"/>
<dbReference type="CDD" id="cd20404">
    <property type="entry name" value="Tudor_Agenet_AtEML-like"/>
    <property type="match status" value="1"/>
</dbReference>
<evidence type="ECO:0008006" key="4">
    <source>
        <dbReference type="Google" id="ProtNLM"/>
    </source>
</evidence>
<feature type="region of interest" description="Disordered" evidence="1">
    <location>
        <begin position="88"/>
        <end position="112"/>
    </location>
</feature>